<feature type="transmembrane region" description="Helical" evidence="6">
    <location>
        <begin position="249"/>
        <end position="268"/>
    </location>
</feature>
<organism evidence="7 8">
    <name type="scientific">Alkalihalophilus pseudofirmus</name>
    <name type="common">Bacillus pseudofirmus</name>
    <dbReference type="NCBI Taxonomy" id="79885"/>
    <lineage>
        <taxon>Bacteria</taxon>
        <taxon>Bacillati</taxon>
        <taxon>Bacillota</taxon>
        <taxon>Bacilli</taxon>
        <taxon>Bacillales</taxon>
        <taxon>Bacillaceae</taxon>
        <taxon>Alkalihalophilus</taxon>
    </lineage>
</organism>
<dbReference type="RefSeq" id="WP_323467003.1">
    <property type="nucleotide sequence ID" value="NZ_CP144224.1"/>
</dbReference>
<evidence type="ECO:0000313" key="8">
    <source>
        <dbReference type="Proteomes" id="UP001285636"/>
    </source>
</evidence>
<evidence type="ECO:0000256" key="2">
    <source>
        <dbReference type="ARBA" id="ARBA00009142"/>
    </source>
</evidence>
<keyword evidence="4 6" id="KW-1133">Transmembrane helix</keyword>
<comment type="caution">
    <text evidence="7">The sequence shown here is derived from an EMBL/GenBank/DDBJ whole genome shotgun (WGS) entry which is preliminary data.</text>
</comment>
<comment type="similarity">
    <text evidence="2 6">Belongs to the 4-toluene sulfonate uptake permease (TSUP) (TC 2.A.102) family.</text>
</comment>
<evidence type="ECO:0000256" key="5">
    <source>
        <dbReference type="ARBA" id="ARBA00023136"/>
    </source>
</evidence>
<dbReference type="PANTHER" id="PTHR43701:SF2">
    <property type="entry name" value="MEMBRANE TRANSPORTER PROTEIN YJNA-RELATED"/>
    <property type="match status" value="1"/>
</dbReference>
<feature type="transmembrane region" description="Helical" evidence="6">
    <location>
        <begin position="82"/>
        <end position="101"/>
    </location>
</feature>
<dbReference type="AlphaFoldDB" id="A0AAJ2NPS1"/>
<dbReference type="InterPro" id="IPR002781">
    <property type="entry name" value="TM_pro_TauE-like"/>
</dbReference>
<dbReference type="GO" id="GO:0005886">
    <property type="term" value="C:plasma membrane"/>
    <property type="evidence" value="ECO:0007669"/>
    <property type="project" value="UniProtKB-SubCell"/>
</dbReference>
<evidence type="ECO:0000256" key="1">
    <source>
        <dbReference type="ARBA" id="ARBA00004141"/>
    </source>
</evidence>
<dbReference type="EMBL" id="JAWJAY010000003">
    <property type="protein sequence ID" value="MDV2886166.1"/>
    <property type="molecule type" value="Genomic_DNA"/>
</dbReference>
<dbReference type="PANTHER" id="PTHR43701">
    <property type="entry name" value="MEMBRANE TRANSPORTER PROTEIN MJ0441-RELATED"/>
    <property type="match status" value="1"/>
</dbReference>
<keyword evidence="5 6" id="KW-0472">Membrane</keyword>
<gene>
    <name evidence="7" type="ORF">RYX45_13335</name>
</gene>
<name>A0AAJ2NPS1_ALKPS</name>
<feature type="transmembrane region" description="Helical" evidence="6">
    <location>
        <begin position="49"/>
        <end position="70"/>
    </location>
</feature>
<keyword evidence="3 6" id="KW-0812">Transmembrane</keyword>
<feature type="transmembrane region" description="Helical" evidence="6">
    <location>
        <begin position="195"/>
        <end position="216"/>
    </location>
</feature>
<evidence type="ECO:0000313" key="7">
    <source>
        <dbReference type="EMBL" id="MDV2886166.1"/>
    </source>
</evidence>
<feature type="transmembrane region" description="Helical" evidence="6">
    <location>
        <begin position="107"/>
        <end position="127"/>
    </location>
</feature>
<accession>A0AAJ2NPS1</accession>
<reference evidence="7" key="1">
    <citation type="submission" date="2023-10" db="EMBL/GenBank/DDBJ databases">
        <title>Screening of Alkalihalophilus pseudofirmusBZ-TG-HK211 and Its Alleviation of Salt Stress on Rapeseed Growth.</title>
        <authorList>
            <person name="Zhao B."/>
            <person name="Guo T."/>
        </authorList>
    </citation>
    <scope>NUCLEOTIDE SEQUENCE</scope>
    <source>
        <strain evidence="7">BZ-TG-HK211</strain>
    </source>
</reference>
<dbReference type="InterPro" id="IPR051598">
    <property type="entry name" value="TSUP/Inactive_protease-like"/>
</dbReference>
<keyword evidence="6" id="KW-1003">Cell membrane</keyword>
<evidence type="ECO:0000256" key="4">
    <source>
        <dbReference type="ARBA" id="ARBA00022989"/>
    </source>
</evidence>
<protein>
    <recommendedName>
        <fullName evidence="6">Probable membrane transporter protein</fullName>
    </recommendedName>
</protein>
<dbReference type="Pfam" id="PF01925">
    <property type="entry name" value="TauE"/>
    <property type="match status" value="1"/>
</dbReference>
<sequence length="274" mass="29040">MEWILLVIVGLVAGTFGSLLGLGGGIIVVPALLLLSSTVGILAGVTPQVAVGTSLLIMIFTGLSSTLAYIKQKKVDYKSGLLFFLGSGPGALIGVWLNRYLEVEPFLIYFGLFMIVVAIVLIIRPYLKPIPLSEKGVKRTYVNDLGESFEYGYRPAVAISISFVVGMLSGLFGIGGGSLMVPAMIMLFHFPPHMAVATSMFMILLSAITSSVSHIVLGNVNWLYALALIPGAYLGGIAGAAINKRLSSNALLIAFRIFLIIAAIRLIYQGVTGA</sequence>
<dbReference type="Proteomes" id="UP001285636">
    <property type="component" value="Unassembled WGS sequence"/>
</dbReference>
<evidence type="ECO:0000256" key="6">
    <source>
        <dbReference type="RuleBase" id="RU363041"/>
    </source>
</evidence>
<feature type="transmembrane region" description="Helical" evidence="6">
    <location>
        <begin position="5"/>
        <end position="29"/>
    </location>
</feature>
<proteinExistence type="inferred from homology"/>
<evidence type="ECO:0000256" key="3">
    <source>
        <dbReference type="ARBA" id="ARBA00022692"/>
    </source>
</evidence>
<comment type="subcellular location">
    <subcellularLocation>
        <location evidence="6">Cell membrane</location>
        <topology evidence="6">Multi-pass membrane protein</topology>
    </subcellularLocation>
    <subcellularLocation>
        <location evidence="1">Membrane</location>
        <topology evidence="1">Multi-pass membrane protein</topology>
    </subcellularLocation>
</comment>
<feature type="transmembrane region" description="Helical" evidence="6">
    <location>
        <begin position="222"/>
        <end position="242"/>
    </location>
</feature>